<evidence type="ECO:0000313" key="2">
    <source>
        <dbReference type="Proteomes" id="UP001428341"/>
    </source>
</evidence>
<comment type="caution">
    <text evidence="1">The sequence shown here is derived from an EMBL/GenBank/DDBJ whole genome shotgun (WGS) entry which is preliminary data.</text>
</comment>
<reference evidence="1 2" key="1">
    <citation type="submission" date="2024-05" db="EMBL/GenBank/DDBJ databases">
        <title>Haplotype-resolved chromosome-level genome assembly of Huyou (Citrus changshanensis).</title>
        <authorList>
            <person name="Miao C."/>
            <person name="Chen W."/>
            <person name="Wu Y."/>
            <person name="Wang L."/>
            <person name="Zhao S."/>
            <person name="Grierson D."/>
            <person name="Xu C."/>
            <person name="Chen K."/>
        </authorList>
    </citation>
    <scope>NUCLEOTIDE SEQUENCE [LARGE SCALE GENOMIC DNA]</scope>
    <source>
        <strain evidence="1">01-14</strain>
        <tissue evidence="1">Leaf</tissue>
    </source>
</reference>
<keyword evidence="2" id="KW-1185">Reference proteome</keyword>
<gene>
    <name evidence="1" type="ORF">WN944_002707</name>
</gene>
<dbReference type="Proteomes" id="UP001428341">
    <property type="component" value="Unassembled WGS sequence"/>
</dbReference>
<evidence type="ECO:0000313" key="1">
    <source>
        <dbReference type="EMBL" id="KAK9210337.1"/>
    </source>
</evidence>
<dbReference type="EMBL" id="JBCGBO010000004">
    <property type="protein sequence ID" value="KAK9210337.1"/>
    <property type="molecule type" value="Genomic_DNA"/>
</dbReference>
<organism evidence="1 2">
    <name type="scientific">Citrus x changshan-huyou</name>
    <dbReference type="NCBI Taxonomy" id="2935761"/>
    <lineage>
        <taxon>Eukaryota</taxon>
        <taxon>Viridiplantae</taxon>
        <taxon>Streptophyta</taxon>
        <taxon>Embryophyta</taxon>
        <taxon>Tracheophyta</taxon>
        <taxon>Spermatophyta</taxon>
        <taxon>Magnoliopsida</taxon>
        <taxon>eudicotyledons</taxon>
        <taxon>Gunneridae</taxon>
        <taxon>Pentapetalae</taxon>
        <taxon>rosids</taxon>
        <taxon>malvids</taxon>
        <taxon>Sapindales</taxon>
        <taxon>Rutaceae</taxon>
        <taxon>Aurantioideae</taxon>
        <taxon>Citrus</taxon>
    </lineage>
</organism>
<name>A0AAP0MH21_9ROSI</name>
<sequence length="130" mass="14199">MDDTTCSTIPLCNGVGCLYLLPYAAYTKPGTINTVNAGIPKTASRQLRYEAAGCPVMNVVTFMRKFAISFCILYFDLIKRKNIGGLNDKIIHGTFSERTPCMVSETVEVVETTCDVKESAPSFVSKNPTS</sequence>
<proteinExistence type="predicted"/>
<accession>A0AAP0MH21</accession>
<dbReference type="AlphaFoldDB" id="A0AAP0MH21"/>
<protein>
    <submittedName>
        <fullName evidence="1">Uncharacterized protein</fullName>
    </submittedName>
</protein>